<accession>A0A2M8J122</accession>
<keyword evidence="7 9" id="KW-0472">Membrane</keyword>
<evidence type="ECO:0000256" key="6">
    <source>
        <dbReference type="ARBA" id="ARBA00022989"/>
    </source>
</evidence>
<feature type="transmembrane region" description="Helical" evidence="9">
    <location>
        <begin position="38"/>
        <end position="58"/>
    </location>
</feature>
<sequence length="227" mass="23453">MAGMFGDLERGGWAGRRDAGRMTSAPDRPSRSLEAVQAGTDMLSVLAGWGLVLLSVLIGVEVVARKLLGFSIQGADEIGGYTLAAVSSIGFIVALVNRAHVRIDLAVKRLPLGAQAWLNILALGTFGLMAGIFAWRALAVVQESLAMGAHAPTPLQTPLVLPQALWAAAYVTLALVAALGTIQAARRAVSGDAAGAADTWGIETAEEAAETELQAMAADNANVIRNG</sequence>
<evidence type="ECO:0000256" key="9">
    <source>
        <dbReference type="RuleBase" id="RU369079"/>
    </source>
</evidence>
<evidence type="ECO:0000256" key="2">
    <source>
        <dbReference type="ARBA" id="ARBA00022448"/>
    </source>
</evidence>
<protein>
    <recommendedName>
        <fullName evidence="9">TRAP transporter small permease protein</fullName>
    </recommendedName>
</protein>
<dbReference type="GO" id="GO:0005886">
    <property type="term" value="C:plasma membrane"/>
    <property type="evidence" value="ECO:0007669"/>
    <property type="project" value="UniProtKB-SubCell"/>
</dbReference>
<reference evidence="11 12" key="1">
    <citation type="journal article" date="2018" name="Int. J. Syst. Evol. Microbiol.">
        <title>Pseudooceanicola lipolyticus sp. nov., a marine alphaproteobacterium, reclassification of Oceanicola flagellatus as Pseudooceanicola flagellatus comb. nov. and emended description of the genus Pseudooceanicola.</title>
        <authorList>
            <person name="Huang M.-M."/>
            <person name="Guo L.-L."/>
            <person name="Wu Y.-H."/>
            <person name="Lai Q.-L."/>
            <person name="Shao Z.-Z."/>
            <person name="Wang C.-S."/>
            <person name="Wu M."/>
            <person name="Xu X.-W."/>
        </authorList>
    </citation>
    <scope>NUCLEOTIDE SEQUENCE [LARGE SCALE GENOMIC DNA]</scope>
    <source>
        <strain evidence="11 12">157</strain>
    </source>
</reference>
<evidence type="ECO:0000259" key="10">
    <source>
        <dbReference type="Pfam" id="PF04290"/>
    </source>
</evidence>
<evidence type="ECO:0000256" key="4">
    <source>
        <dbReference type="ARBA" id="ARBA00022519"/>
    </source>
</evidence>
<dbReference type="GO" id="GO:0022857">
    <property type="term" value="F:transmembrane transporter activity"/>
    <property type="evidence" value="ECO:0007669"/>
    <property type="project" value="UniProtKB-UniRule"/>
</dbReference>
<dbReference type="InterPro" id="IPR007387">
    <property type="entry name" value="TRAP_DctQ"/>
</dbReference>
<dbReference type="Proteomes" id="UP000231553">
    <property type="component" value="Unassembled WGS sequence"/>
</dbReference>
<keyword evidence="3" id="KW-1003">Cell membrane</keyword>
<keyword evidence="5 9" id="KW-0812">Transmembrane</keyword>
<evidence type="ECO:0000256" key="8">
    <source>
        <dbReference type="ARBA" id="ARBA00038436"/>
    </source>
</evidence>
<dbReference type="OrthoDB" id="6160477at2"/>
<comment type="function">
    <text evidence="9">Part of the tripartite ATP-independent periplasmic (TRAP) transport system.</text>
</comment>
<feature type="transmembrane region" description="Helical" evidence="9">
    <location>
        <begin position="116"/>
        <end position="138"/>
    </location>
</feature>
<comment type="caution">
    <text evidence="11">The sequence shown here is derived from an EMBL/GenBank/DDBJ whole genome shotgun (WGS) entry which is preliminary data.</text>
</comment>
<feature type="domain" description="Tripartite ATP-independent periplasmic transporters DctQ component" evidence="10">
    <location>
        <begin position="55"/>
        <end position="186"/>
    </location>
</feature>
<organism evidence="11 12">
    <name type="scientific">Pseudooceanicola lipolyticus</name>
    <dbReference type="NCBI Taxonomy" id="2029104"/>
    <lineage>
        <taxon>Bacteria</taxon>
        <taxon>Pseudomonadati</taxon>
        <taxon>Pseudomonadota</taxon>
        <taxon>Alphaproteobacteria</taxon>
        <taxon>Rhodobacterales</taxon>
        <taxon>Paracoccaceae</taxon>
        <taxon>Pseudooceanicola</taxon>
    </lineage>
</organism>
<dbReference type="PANTHER" id="PTHR35011:SF10">
    <property type="entry name" value="TRAP TRANSPORTER SMALL PERMEASE PROTEIN"/>
    <property type="match status" value="1"/>
</dbReference>
<name>A0A2M8J122_9RHOB</name>
<feature type="transmembrane region" description="Helical" evidence="9">
    <location>
        <begin position="78"/>
        <end position="96"/>
    </location>
</feature>
<keyword evidence="4 9" id="KW-0997">Cell inner membrane</keyword>
<dbReference type="AlphaFoldDB" id="A0A2M8J122"/>
<dbReference type="PANTHER" id="PTHR35011">
    <property type="entry name" value="2,3-DIKETO-L-GULONATE TRAP TRANSPORTER SMALL PERMEASE PROTEIN YIAM"/>
    <property type="match status" value="1"/>
</dbReference>
<dbReference type="GO" id="GO:0015740">
    <property type="term" value="P:C4-dicarboxylate transport"/>
    <property type="evidence" value="ECO:0007669"/>
    <property type="project" value="TreeGrafter"/>
</dbReference>
<dbReference type="InterPro" id="IPR055348">
    <property type="entry name" value="DctQ"/>
</dbReference>
<proteinExistence type="inferred from homology"/>
<gene>
    <name evidence="11" type="ORF">CVM52_11945</name>
</gene>
<evidence type="ECO:0000256" key="5">
    <source>
        <dbReference type="ARBA" id="ARBA00022692"/>
    </source>
</evidence>
<evidence type="ECO:0000256" key="3">
    <source>
        <dbReference type="ARBA" id="ARBA00022475"/>
    </source>
</evidence>
<evidence type="ECO:0000313" key="12">
    <source>
        <dbReference type="Proteomes" id="UP000231553"/>
    </source>
</evidence>
<evidence type="ECO:0000313" key="11">
    <source>
        <dbReference type="EMBL" id="PJE36479.1"/>
    </source>
</evidence>
<keyword evidence="6 9" id="KW-1133">Transmembrane helix</keyword>
<comment type="similarity">
    <text evidence="8 9">Belongs to the TRAP transporter small permease family.</text>
</comment>
<comment type="subunit">
    <text evidence="9">The complex comprises the extracytoplasmic solute receptor protein and the two transmembrane proteins.</text>
</comment>
<feature type="transmembrane region" description="Helical" evidence="9">
    <location>
        <begin position="164"/>
        <end position="182"/>
    </location>
</feature>
<dbReference type="Pfam" id="PF04290">
    <property type="entry name" value="DctQ"/>
    <property type="match status" value="1"/>
</dbReference>
<comment type="subcellular location">
    <subcellularLocation>
        <location evidence="1 9">Cell inner membrane</location>
        <topology evidence="1 9">Multi-pass membrane protein</topology>
    </subcellularLocation>
</comment>
<keyword evidence="2 9" id="KW-0813">Transport</keyword>
<evidence type="ECO:0000256" key="1">
    <source>
        <dbReference type="ARBA" id="ARBA00004429"/>
    </source>
</evidence>
<dbReference type="EMBL" id="PGTB01000041">
    <property type="protein sequence ID" value="PJE36479.1"/>
    <property type="molecule type" value="Genomic_DNA"/>
</dbReference>
<evidence type="ECO:0000256" key="7">
    <source>
        <dbReference type="ARBA" id="ARBA00023136"/>
    </source>
</evidence>
<keyword evidence="12" id="KW-1185">Reference proteome</keyword>